<keyword evidence="2" id="KW-1185">Reference proteome</keyword>
<organism evidence="1 2">
    <name type="scientific">Mikania micrantha</name>
    <name type="common">bitter vine</name>
    <dbReference type="NCBI Taxonomy" id="192012"/>
    <lineage>
        <taxon>Eukaryota</taxon>
        <taxon>Viridiplantae</taxon>
        <taxon>Streptophyta</taxon>
        <taxon>Embryophyta</taxon>
        <taxon>Tracheophyta</taxon>
        <taxon>Spermatophyta</taxon>
        <taxon>Magnoliopsida</taxon>
        <taxon>eudicotyledons</taxon>
        <taxon>Gunneridae</taxon>
        <taxon>Pentapetalae</taxon>
        <taxon>asterids</taxon>
        <taxon>campanulids</taxon>
        <taxon>Asterales</taxon>
        <taxon>Asteraceae</taxon>
        <taxon>Asteroideae</taxon>
        <taxon>Heliantheae alliance</taxon>
        <taxon>Eupatorieae</taxon>
        <taxon>Mikania</taxon>
    </lineage>
</organism>
<protein>
    <submittedName>
        <fullName evidence="1">Uncharacterized protein</fullName>
    </submittedName>
</protein>
<evidence type="ECO:0000313" key="1">
    <source>
        <dbReference type="EMBL" id="KAD7480548.1"/>
    </source>
</evidence>
<proteinExistence type="predicted"/>
<gene>
    <name evidence="1" type="ORF">E3N88_03684</name>
</gene>
<accession>A0A5N6Q9K8</accession>
<dbReference type="EMBL" id="SZYD01000001">
    <property type="protein sequence ID" value="KAD7480548.1"/>
    <property type="molecule type" value="Genomic_DNA"/>
</dbReference>
<dbReference type="AlphaFoldDB" id="A0A5N6Q9K8"/>
<evidence type="ECO:0000313" key="2">
    <source>
        <dbReference type="Proteomes" id="UP000326396"/>
    </source>
</evidence>
<sequence>MRFDPGFSNMMFTVKKTRATRIDGTEESRRWSRFFERETLRRKSRSRLDALALALSSSQICAHSSTSFLTALKSDDLRFSGYQIYAHKSQLILTALKLDE</sequence>
<name>A0A5N6Q9K8_9ASTR</name>
<comment type="caution">
    <text evidence="1">The sequence shown here is derived from an EMBL/GenBank/DDBJ whole genome shotgun (WGS) entry which is preliminary data.</text>
</comment>
<dbReference type="Proteomes" id="UP000326396">
    <property type="component" value="Linkage Group LG1"/>
</dbReference>
<reference evidence="1 2" key="1">
    <citation type="submission" date="2019-05" db="EMBL/GenBank/DDBJ databases">
        <title>Mikania micrantha, genome provides insights into the molecular mechanism of rapid growth.</title>
        <authorList>
            <person name="Liu B."/>
        </authorList>
    </citation>
    <scope>NUCLEOTIDE SEQUENCE [LARGE SCALE GENOMIC DNA]</scope>
    <source>
        <strain evidence="1">NLD-2019</strain>
        <tissue evidence="1">Leaf</tissue>
    </source>
</reference>